<feature type="compositionally biased region" description="Polar residues" evidence="8">
    <location>
        <begin position="186"/>
        <end position="200"/>
    </location>
</feature>
<protein>
    <recommendedName>
        <fullName evidence="9">KASH domain-containing protein</fullName>
    </recommendedName>
</protein>
<keyword evidence="5" id="KW-0472">Membrane</keyword>
<dbReference type="GO" id="GO:0007010">
    <property type="term" value="P:cytoskeleton organization"/>
    <property type="evidence" value="ECO:0007669"/>
    <property type="project" value="TreeGrafter"/>
</dbReference>
<comment type="similarity">
    <text evidence="2">Belongs to the nesprin family.</text>
</comment>
<sequence>MSFYKYPNDIANIPNGMTKTSHFDSNEKKLNLDLINCNFSEDTSHYTISDKKSPKLAIYYFKHEEIETSMDNDEHDDDDVVEAENDTKTTNGHIDRNEERNITPKENGNAIHVPFENGKSSRSKSISDDTIRILVQKADELVNEKRNNNKLTTVNKWLKLERPDDSCDASGEDDEKESQTSDDLDASTSTLRGTDDNSNSQNSIQELVAHMNGNKKWIGSASRLDVTACSSINSFSISESALHQMILSPKGLPTSFSTVSSNNINANSNNSTSSTVEEVLPLIAEKISPVRKKKSKLKKRALVGKSDTHLLYNSGYKNRSHLIKSGSFPGYSTQNTNNDTNIKHEALSEQIYYPGYSEASTTSGGDSEEEIQRNRPVNFKYGGKTRYLHNEPLRNDKSGKSSLTTEEQSSSLSEQAWDNYQENYLSEPYSESHDSDAARKLLNFGEDYRKFIDSQSDWSAFSDISPRMKRKSWPQPNDEDSNSDEESLKQLINDSRDQLNYAKEIYEQLKLGIHNHLVTNEIDDLITNCDRHIVLLKHMSESSDEYKMSYVDKAVTADLLDQWRIVKNKSSSMDEYRRLRRQILELKSFIELQNFSERRINVSEPCGVEDIYNEIDTCNKLLGTLSEEGANLASLNALVHRYTLDNQDCDEFNGTALKGDISELYEMFENARAFITDELSQLKSLLPVWRMLESRLEQLQNDLKMDEKTMETLDSSLTNGNFSDQTAASVREVAKLLSETTTTSTQQMQEIITEGSFSDSGISDEGSEQEIGERQRRLAAIRRLVRQLEIGLPPDSKARLLMREKLRVAEEDLKALQLRCRSLVARTSACSGNFTDRLRPVPEQEESKISTKTNPGDPDSDPGSNAKAKSWFRRFFKASVAFQLVLLAFVCLSCVLEPSCCDYMNNYSWTLSPKLHYEARPPI</sequence>
<keyword evidence="7" id="KW-0175">Coiled coil</keyword>
<dbReference type="Pfam" id="PF10541">
    <property type="entry name" value="KASH"/>
    <property type="match status" value="1"/>
</dbReference>
<dbReference type="GO" id="GO:0048471">
    <property type="term" value="C:perinuclear region of cytoplasm"/>
    <property type="evidence" value="ECO:0007669"/>
    <property type="project" value="TreeGrafter"/>
</dbReference>
<evidence type="ECO:0000256" key="8">
    <source>
        <dbReference type="SAM" id="MobiDB-lite"/>
    </source>
</evidence>
<dbReference type="AlphaFoldDB" id="A0A9P0CPL4"/>
<dbReference type="PANTHER" id="PTHR21524:SF5">
    <property type="entry name" value="SPECTRIN REPEAT CONTAINING NUCLEAR ENVELOPE PROTEIN 2"/>
    <property type="match status" value="1"/>
</dbReference>
<evidence type="ECO:0000256" key="3">
    <source>
        <dbReference type="ARBA" id="ARBA00022692"/>
    </source>
</evidence>
<dbReference type="EMBL" id="OV651826">
    <property type="protein sequence ID" value="CAH1103500.1"/>
    <property type="molecule type" value="Genomic_DNA"/>
</dbReference>
<dbReference type="InterPro" id="IPR012315">
    <property type="entry name" value="KASH"/>
</dbReference>
<comment type="subcellular location">
    <subcellularLocation>
        <location evidence="1">Nucleus membrane</location>
    </subcellularLocation>
</comment>
<evidence type="ECO:0000256" key="5">
    <source>
        <dbReference type="ARBA" id="ARBA00023136"/>
    </source>
</evidence>
<dbReference type="GO" id="GO:0007097">
    <property type="term" value="P:nuclear migration"/>
    <property type="evidence" value="ECO:0007669"/>
    <property type="project" value="TreeGrafter"/>
</dbReference>
<proteinExistence type="inferred from homology"/>
<feature type="coiled-coil region" evidence="7">
    <location>
        <begin position="689"/>
        <end position="716"/>
    </location>
</feature>
<accession>A0A9P0CPL4</accession>
<evidence type="ECO:0000256" key="7">
    <source>
        <dbReference type="SAM" id="Coils"/>
    </source>
</evidence>
<dbReference type="OrthoDB" id="10041151at2759"/>
<feature type="compositionally biased region" description="Basic and acidic residues" evidence="8">
    <location>
        <begin position="836"/>
        <end position="849"/>
    </location>
</feature>
<organism evidence="10 11">
    <name type="scientific">Psylliodes chrysocephalus</name>
    <dbReference type="NCBI Taxonomy" id="3402493"/>
    <lineage>
        <taxon>Eukaryota</taxon>
        <taxon>Metazoa</taxon>
        <taxon>Ecdysozoa</taxon>
        <taxon>Arthropoda</taxon>
        <taxon>Hexapoda</taxon>
        <taxon>Insecta</taxon>
        <taxon>Pterygota</taxon>
        <taxon>Neoptera</taxon>
        <taxon>Endopterygota</taxon>
        <taxon>Coleoptera</taxon>
        <taxon>Polyphaga</taxon>
        <taxon>Cucujiformia</taxon>
        <taxon>Chrysomeloidea</taxon>
        <taxon>Chrysomelidae</taxon>
        <taxon>Galerucinae</taxon>
        <taxon>Alticini</taxon>
        <taxon>Psylliodes</taxon>
    </lineage>
</organism>
<feature type="region of interest" description="Disordered" evidence="8">
    <location>
        <begin position="835"/>
        <end position="865"/>
    </location>
</feature>
<feature type="compositionally biased region" description="Basic and acidic residues" evidence="8">
    <location>
        <begin position="93"/>
        <end position="103"/>
    </location>
</feature>
<name>A0A9P0CPL4_9CUCU</name>
<dbReference type="SMART" id="SM01249">
    <property type="entry name" value="KASH"/>
    <property type="match status" value="1"/>
</dbReference>
<feature type="compositionally biased region" description="Basic and acidic residues" evidence="8">
    <location>
        <begin position="388"/>
        <end position="399"/>
    </location>
</feature>
<feature type="region of interest" description="Disordered" evidence="8">
    <location>
        <begin position="468"/>
        <end position="487"/>
    </location>
</feature>
<dbReference type="GO" id="GO:0019894">
    <property type="term" value="F:kinesin binding"/>
    <property type="evidence" value="ECO:0007669"/>
    <property type="project" value="TreeGrafter"/>
</dbReference>
<evidence type="ECO:0000313" key="11">
    <source>
        <dbReference type="Proteomes" id="UP001153636"/>
    </source>
</evidence>
<evidence type="ECO:0000256" key="4">
    <source>
        <dbReference type="ARBA" id="ARBA00022989"/>
    </source>
</evidence>
<dbReference type="GO" id="GO:0031965">
    <property type="term" value="C:nuclear membrane"/>
    <property type="evidence" value="ECO:0007669"/>
    <property type="project" value="UniProtKB-SubCell"/>
</dbReference>
<reference evidence="10" key="1">
    <citation type="submission" date="2022-01" db="EMBL/GenBank/DDBJ databases">
        <authorList>
            <person name="King R."/>
        </authorList>
    </citation>
    <scope>NUCLEOTIDE SEQUENCE</scope>
</reference>
<feature type="region of interest" description="Disordered" evidence="8">
    <location>
        <begin position="753"/>
        <end position="773"/>
    </location>
</feature>
<dbReference type="GO" id="GO:0006997">
    <property type="term" value="P:nucleus organization"/>
    <property type="evidence" value="ECO:0007669"/>
    <property type="project" value="TreeGrafter"/>
</dbReference>
<feature type="coiled-coil region" evidence="7">
    <location>
        <begin position="799"/>
        <end position="826"/>
    </location>
</feature>
<evidence type="ECO:0000259" key="9">
    <source>
        <dbReference type="SMART" id="SM01249"/>
    </source>
</evidence>
<evidence type="ECO:0000313" key="10">
    <source>
        <dbReference type="EMBL" id="CAH1103500.1"/>
    </source>
</evidence>
<evidence type="ECO:0000256" key="2">
    <source>
        <dbReference type="ARBA" id="ARBA00008619"/>
    </source>
</evidence>
<keyword evidence="11" id="KW-1185">Reference proteome</keyword>
<gene>
    <name evidence="10" type="ORF">PSYICH_LOCUS4668</name>
</gene>
<keyword evidence="6" id="KW-0539">Nucleus</keyword>
<feature type="region of interest" description="Disordered" evidence="8">
    <location>
        <begin position="356"/>
        <end position="415"/>
    </location>
</feature>
<evidence type="ECO:0000256" key="1">
    <source>
        <dbReference type="ARBA" id="ARBA00004126"/>
    </source>
</evidence>
<evidence type="ECO:0000256" key="6">
    <source>
        <dbReference type="ARBA" id="ARBA00023242"/>
    </source>
</evidence>
<feature type="compositionally biased region" description="Low complexity" evidence="8">
    <location>
        <begin position="401"/>
        <end position="415"/>
    </location>
</feature>
<feature type="region of interest" description="Disordered" evidence="8">
    <location>
        <begin position="163"/>
        <end position="200"/>
    </location>
</feature>
<keyword evidence="4" id="KW-1133">Transmembrane helix</keyword>
<feature type="compositionally biased region" description="Acidic residues" evidence="8">
    <location>
        <begin position="166"/>
        <end position="185"/>
    </location>
</feature>
<dbReference type="PANTHER" id="PTHR21524">
    <property type="entry name" value="SPECTRIN REPEAT CONTAINING NUCLEAR ENVELOPE PROTEIN 2"/>
    <property type="match status" value="1"/>
</dbReference>
<feature type="domain" description="KASH" evidence="9">
    <location>
        <begin position="871"/>
        <end position="923"/>
    </location>
</feature>
<keyword evidence="3" id="KW-0812">Transmembrane</keyword>
<dbReference type="Proteomes" id="UP001153636">
    <property type="component" value="Chromosome 14"/>
</dbReference>
<feature type="region of interest" description="Disordered" evidence="8">
    <location>
        <begin position="84"/>
        <end position="126"/>
    </location>
</feature>